<dbReference type="Proteomes" id="UP000260758">
    <property type="component" value="Unassembled WGS sequence"/>
</dbReference>
<gene>
    <name evidence="1" type="ORF">DXB99_03365</name>
</gene>
<proteinExistence type="predicted"/>
<reference evidence="1 2" key="1">
    <citation type="submission" date="2018-08" db="EMBL/GenBank/DDBJ databases">
        <title>A genome reference for cultivated species of the human gut microbiota.</title>
        <authorList>
            <person name="Zou Y."/>
            <person name="Xue W."/>
            <person name="Luo G."/>
        </authorList>
    </citation>
    <scope>NUCLEOTIDE SEQUENCE [LARGE SCALE GENOMIC DNA]</scope>
    <source>
        <strain evidence="1 2">OM07-13</strain>
    </source>
</reference>
<comment type="caution">
    <text evidence="1">The sequence shown here is derived from an EMBL/GenBank/DDBJ whole genome shotgun (WGS) entry which is preliminary data.</text>
</comment>
<accession>A0A3E4YLJ8</accession>
<dbReference type="AlphaFoldDB" id="A0A3E4YLJ8"/>
<evidence type="ECO:0000313" key="1">
    <source>
        <dbReference type="EMBL" id="RGM75580.1"/>
    </source>
</evidence>
<protein>
    <recommendedName>
        <fullName evidence="3">DUF4304 domain-containing protein</fullName>
    </recommendedName>
</protein>
<evidence type="ECO:0000313" key="2">
    <source>
        <dbReference type="Proteomes" id="UP000260758"/>
    </source>
</evidence>
<evidence type="ECO:0008006" key="3">
    <source>
        <dbReference type="Google" id="ProtNLM"/>
    </source>
</evidence>
<sequence>MIMKFLLKYGYEFGMNSSPQGEMGFTKIYYHNGSEVLWVTINPNTYKAHFYNEYDCGGLLNKWTVYIPKSIRYDEDAFISWLKEQIYGE</sequence>
<organism evidence="1 2">
    <name type="scientific">Agathobacter rectalis</name>
    <dbReference type="NCBI Taxonomy" id="39491"/>
    <lineage>
        <taxon>Bacteria</taxon>
        <taxon>Bacillati</taxon>
        <taxon>Bacillota</taxon>
        <taxon>Clostridia</taxon>
        <taxon>Lachnospirales</taxon>
        <taxon>Lachnospiraceae</taxon>
        <taxon>Agathobacter</taxon>
    </lineage>
</organism>
<dbReference type="EMBL" id="QSTP01000001">
    <property type="protein sequence ID" value="RGM75580.1"/>
    <property type="molecule type" value="Genomic_DNA"/>
</dbReference>
<name>A0A3E4YLJ8_9FIRM</name>